<dbReference type="EMBL" id="SKBQ01000041">
    <property type="protein sequence ID" value="TPX12268.1"/>
    <property type="molecule type" value="Genomic_DNA"/>
</dbReference>
<dbReference type="PANTHER" id="PTHR42070">
    <property type="entry name" value="FILAMENT ASSOCIATED PROTEIN, PUTATIVE (AFU_ORTHOLOGUE AFUA_8G06630)-RELATED"/>
    <property type="match status" value="1"/>
</dbReference>
<dbReference type="AlphaFoldDB" id="A0A507B600"/>
<organism evidence="2 3">
    <name type="scientific">Thyridium curvatum</name>
    <dbReference type="NCBI Taxonomy" id="1093900"/>
    <lineage>
        <taxon>Eukaryota</taxon>
        <taxon>Fungi</taxon>
        <taxon>Dikarya</taxon>
        <taxon>Ascomycota</taxon>
        <taxon>Pezizomycotina</taxon>
        <taxon>Sordariomycetes</taxon>
        <taxon>Sordariomycetidae</taxon>
        <taxon>Thyridiales</taxon>
        <taxon>Thyridiaceae</taxon>
        <taxon>Thyridium</taxon>
    </lineage>
</organism>
<feature type="compositionally biased region" description="Pro residues" evidence="1">
    <location>
        <begin position="55"/>
        <end position="79"/>
    </location>
</feature>
<proteinExistence type="predicted"/>
<evidence type="ECO:0000256" key="1">
    <source>
        <dbReference type="SAM" id="MobiDB-lite"/>
    </source>
</evidence>
<gene>
    <name evidence="2" type="ORF">E0L32_006915</name>
</gene>
<dbReference type="PANTHER" id="PTHR42070:SF1">
    <property type="entry name" value="FILAMENT ASSOCIATED PROTEIN, PUTATIVE (AFU_ORTHOLOGUE AFUA_8G06630)-RELATED"/>
    <property type="match status" value="1"/>
</dbReference>
<accession>A0A507B600</accession>
<dbReference type="InParanoid" id="A0A507B600"/>
<feature type="compositionally biased region" description="Low complexity" evidence="1">
    <location>
        <begin position="80"/>
        <end position="102"/>
    </location>
</feature>
<keyword evidence="3" id="KW-1185">Reference proteome</keyword>
<dbReference type="RefSeq" id="XP_030993979.1">
    <property type="nucleotide sequence ID" value="XM_031141600.1"/>
</dbReference>
<feature type="region of interest" description="Disordered" evidence="1">
    <location>
        <begin position="50"/>
        <end position="147"/>
    </location>
</feature>
<dbReference type="STRING" id="1093900.A0A507B600"/>
<protein>
    <submittedName>
        <fullName evidence="2">Uncharacterized protein</fullName>
    </submittedName>
</protein>
<evidence type="ECO:0000313" key="2">
    <source>
        <dbReference type="EMBL" id="TPX12268.1"/>
    </source>
</evidence>
<comment type="caution">
    <text evidence="2">The sequence shown here is derived from an EMBL/GenBank/DDBJ whole genome shotgun (WGS) entry which is preliminary data.</text>
</comment>
<name>A0A507B600_9PEZI</name>
<dbReference type="Proteomes" id="UP000319257">
    <property type="component" value="Unassembled WGS sequence"/>
</dbReference>
<reference evidence="2 3" key="1">
    <citation type="submission" date="2019-06" db="EMBL/GenBank/DDBJ databases">
        <title>Draft genome sequence of the filamentous fungus Phialemoniopsis curvata isolated from diesel fuel.</title>
        <authorList>
            <person name="Varaljay V.A."/>
            <person name="Lyon W.J."/>
            <person name="Crouch A.L."/>
            <person name="Drake C.E."/>
            <person name="Hollomon J.M."/>
            <person name="Nadeau L.J."/>
            <person name="Nunn H.S."/>
            <person name="Stevenson B.S."/>
            <person name="Bojanowski C.L."/>
            <person name="Crookes-Goodson W.J."/>
        </authorList>
    </citation>
    <scope>NUCLEOTIDE SEQUENCE [LARGE SCALE GENOMIC DNA]</scope>
    <source>
        <strain evidence="2 3">D216</strain>
    </source>
</reference>
<dbReference type="OrthoDB" id="4505928at2759"/>
<feature type="compositionally biased region" description="Low complexity" evidence="1">
    <location>
        <begin position="113"/>
        <end position="122"/>
    </location>
</feature>
<dbReference type="GeneID" id="41974362"/>
<evidence type="ECO:0000313" key="3">
    <source>
        <dbReference type="Proteomes" id="UP000319257"/>
    </source>
</evidence>
<sequence>MRQRLDEYERGGMAATLEMQRAARSVALENRCLRAMLARRGVSSAEIDAFLRAGAPPPPPPSPPPDRAYVPSPPRPAYPYPRAAAQHPAPVAAPATRARQQQQPPPRDRPVGAREAPPSSRAPRLRPRPQDPRPSRASPSELEETPCDAAAEIISGIYGRGQAHAAEALVSLGCTQAPDCRVKISSLYQLLDNTG</sequence>